<keyword evidence="3" id="KW-1185">Reference proteome</keyword>
<evidence type="ECO:0000313" key="3">
    <source>
        <dbReference type="Proteomes" id="UP001148838"/>
    </source>
</evidence>
<feature type="region of interest" description="Disordered" evidence="1">
    <location>
        <begin position="123"/>
        <end position="142"/>
    </location>
</feature>
<organism evidence="2 3">
    <name type="scientific">Periplaneta americana</name>
    <name type="common">American cockroach</name>
    <name type="synonym">Blatta americana</name>
    <dbReference type="NCBI Taxonomy" id="6978"/>
    <lineage>
        <taxon>Eukaryota</taxon>
        <taxon>Metazoa</taxon>
        <taxon>Ecdysozoa</taxon>
        <taxon>Arthropoda</taxon>
        <taxon>Hexapoda</taxon>
        <taxon>Insecta</taxon>
        <taxon>Pterygota</taxon>
        <taxon>Neoptera</taxon>
        <taxon>Polyneoptera</taxon>
        <taxon>Dictyoptera</taxon>
        <taxon>Blattodea</taxon>
        <taxon>Blattoidea</taxon>
        <taxon>Blattidae</taxon>
        <taxon>Blattinae</taxon>
        <taxon>Periplaneta</taxon>
    </lineage>
</organism>
<evidence type="ECO:0000256" key="1">
    <source>
        <dbReference type="SAM" id="MobiDB-lite"/>
    </source>
</evidence>
<gene>
    <name evidence="2" type="ORF">ANN_26599</name>
</gene>
<accession>A0ABQ8RYU1</accession>
<proteinExistence type="predicted"/>
<reference evidence="2 3" key="1">
    <citation type="journal article" date="2022" name="Allergy">
        <title>Genome assembly and annotation of Periplaneta americana reveal a comprehensive cockroach allergen profile.</title>
        <authorList>
            <person name="Wang L."/>
            <person name="Xiong Q."/>
            <person name="Saelim N."/>
            <person name="Wang L."/>
            <person name="Nong W."/>
            <person name="Wan A.T."/>
            <person name="Shi M."/>
            <person name="Liu X."/>
            <person name="Cao Q."/>
            <person name="Hui J.H.L."/>
            <person name="Sookrung N."/>
            <person name="Leung T.F."/>
            <person name="Tungtrongchitr A."/>
            <person name="Tsui S.K.W."/>
        </authorList>
    </citation>
    <scope>NUCLEOTIDE SEQUENCE [LARGE SCALE GENOMIC DNA]</scope>
    <source>
        <strain evidence="2">PWHHKU_190912</strain>
    </source>
</reference>
<sequence>METATERIPNLTGEQSDGITVFRIPPMTSLMLHRCRTGAISLQRWWQSPSAAISMKDDDGNWNYNITECEQQLFSQFPDYIITEYFSRNVINLIDKFRATECTERKKSVICPTKVTEDAVEDARERMQRGPNKSVKNRNGRHDTVSKTANAVEMYGSMQLNMLEELQPDRILLPISRAKYRQSWRNRELKTRKINIVAQQRSLRECQTQQNSGDYGGANYGLYNRGSQDKERLNLKHHKEQVVSLQEP</sequence>
<dbReference type="Proteomes" id="UP001148838">
    <property type="component" value="Unassembled WGS sequence"/>
</dbReference>
<name>A0ABQ8RYU1_PERAM</name>
<dbReference type="EMBL" id="JAJSOF020000039">
    <property type="protein sequence ID" value="KAJ4426800.1"/>
    <property type="molecule type" value="Genomic_DNA"/>
</dbReference>
<evidence type="ECO:0000313" key="2">
    <source>
        <dbReference type="EMBL" id="KAJ4426800.1"/>
    </source>
</evidence>
<comment type="caution">
    <text evidence="2">The sequence shown here is derived from an EMBL/GenBank/DDBJ whole genome shotgun (WGS) entry which is preliminary data.</text>
</comment>
<feature type="region of interest" description="Disordered" evidence="1">
    <location>
        <begin position="225"/>
        <end position="248"/>
    </location>
</feature>
<protein>
    <submittedName>
        <fullName evidence="2">Uncharacterized protein</fullName>
    </submittedName>
</protein>